<dbReference type="STRING" id="283909.R7UCS9"/>
<dbReference type="EMBL" id="AMQN01008249">
    <property type="status" value="NOT_ANNOTATED_CDS"/>
    <property type="molecule type" value="Genomic_DNA"/>
</dbReference>
<dbReference type="InterPro" id="IPR001304">
    <property type="entry name" value="C-type_lectin-like"/>
</dbReference>
<feature type="signal peptide" evidence="2">
    <location>
        <begin position="1"/>
        <end position="23"/>
    </location>
</feature>
<dbReference type="InterPro" id="IPR050111">
    <property type="entry name" value="C-type_lectin/snaclec_domain"/>
</dbReference>
<dbReference type="HOGENOM" id="CLU_090776_0_0_1"/>
<reference evidence="6" key="1">
    <citation type="submission" date="2012-12" db="EMBL/GenBank/DDBJ databases">
        <authorList>
            <person name="Hellsten U."/>
            <person name="Grimwood J."/>
            <person name="Chapman J.A."/>
            <person name="Shapiro H."/>
            <person name="Aerts A."/>
            <person name="Otillar R.P."/>
            <person name="Terry A.Y."/>
            <person name="Boore J.L."/>
            <person name="Simakov O."/>
            <person name="Marletaz F."/>
            <person name="Cho S.-J."/>
            <person name="Edsinger-Gonzales E."/>
            <person name="Havlak P."/>
            <person name="Kuo D.-H."/>
            <person name="Larsson T."/>
            <person name="Lv J."/>
            <person name="Arendt D."/>
            <person name="Savage R."/>
            <person name="Osoegawa K."/>
            <person name="de Jong P."/>
            <person name="Lindberg D.R."/>
            <person name="Seaver E.C."/>
            <person name="Weisblat D.A."/>
            <person name="Putnam N.H."/>
            <person name="Grigoriev I.V."/>
            <person name="Rokhsar D.S."/>
        </authorList>
    </citation>
    <scope>NUCLEOTIDE SEQUENCE</scope>
    <source>
        <strain evidence="6">I ESC-2004</strain>
    </source>
</reference>
<dbReference type="Pfam" id="PF00059">
    <property type="entry name" value="Lectin_C"/>
    <property type="match status" value="1"/>
</dbReference>
<evidence type="ECO:0000256" key="2">
    <source>
        <dbReference type="SAM" id="SignalP"/>
    </source>
</evidence>
<dbReference type="InterPro" id="IPR016186">
    <property type="entry name" value="C-type_lectin-like/link_sf"/>
</dbReference>
<keyword evidence="6" id="KW-1185">Reference proteome</keyword>
<proteinExistence type="predicted"/>
<keyword evidence="1" id="KW-1133">Transmembrane helix</keyword>
<dbReference type="EMBL" id="KB302576">
    <property type="protein sequence ID" value="ELU04190.1"/>
    <property type="molecule type" value="Genomic_DNA"/>
</dbReference>
<dbReference type="EnsemblMetazoa" id="CapteT207864">
    <property type="protein sequence ID" value="CapteP207864"/>
    <property type="gene ID" value="CapteG207864"/>
</dbReference>
<feature type="chain" id="PRO_5008787875" description="C-type lectin domain-containing protein" evidence="2">
    <location>
        <begin position="24"/>
        <end position="268"/>
    </location>
</feature>
<sequence>MANALQISLKLLFFCTVVKLISMECEDGWKQHGANCYLATEDKKPFNESVLQCRAMSAQLVEIGDADENEFVHNLTISMKSAAWIGASRENGTWTWVTSRRPITFTSWVNETKKKQHGCARMWKKDGLWHSIACKRKNKLKSICEKKVSATDQEWVIPVAVTSITFVLMVVIVLTIYSCWRKRDAKKIQTDLGPEDSNPYSNACAVNDDYDSENESYDNQDAVYTNVSQDGEPTFDSRDKEDIYATPIKTALDKDDNAVFMVDNSVYQ</sequence>
<dbReference type="AlphaFoldDB" id="R7UCS9"/>
<keyword evidence="1" id="KW-0472">Membrane</keyword>
<dbReference type="OMA" id="EEDPIWH"/>
<keyword evidence="1" id="KW-0812">Transmembrane</keyword>
<dbReference type="InterPro" id="IPR016187">
    <property type="entry name" value="CTDL_fold"/>
</dbReference>
<dbReference type="OrthoDB" id="6141373at2759"/>
<organism evidence="4">
    <name type="scientific">Capitella teleta</name>
    <name type="common">Polychaete worm</name>
    <dbReference type="NCBI Taxonomy" id="283909"/>
    <lineage>
        <taxon>Eukaryota</taxon>
        <taxon>Metazoa</taxon>
        <taxon>Spiralia</taxon>
        <taxon>Lophotrochozoa</taxon>
        <taxon>Annelida</taxon>
        <taxon>Polychaeta</taxon>
        <taxon>Sedentaria</taxon>
        <taxon>Scolecida</taxon>
        <taxon>Capitellidae</taxon>
        <taxon>Capitella</taxon>
    </lineage>
</organism>
<name>R7UCS9_CAPTE</name>
<dbReference type="SMART" id="SM00034">
    <property type="entry name" value="CLECT"/>
    <property type="match status" value="1"/>
</dbReference>
<gene>
    <name evidence="4" type="ORF">CAPTEDRAFT_207864</name>
</gene>
<protein>
    <recommendedName>
        <fullName evidence="3">C-type lectin domain-containing protein</fullName>
    </recommendedName>
</protein>
<evidence type="ECO:0000259" key="3">
    <source>
        <dbReference type="PROSITE" id="PS50041"/>
    </source>
</evidence>
<evidence type="ECO:0000313" key="5">
    <source>
        <dbReference type="EnsemblMetazoa" id="CapteP207864"/>
    </source>
</evidence>
<dbReference type="Gene3D" id="3.10.100.10">
    <property type="entry name" value="Mannose-Binding Protein A, subunit A"/>
    <property type="match status" value="1"/>
</dbReference>
<feature type="domain" description="C-type lectin" evidence="3">
    <location>
        <begin position="32"/>
        <end position="137"/>
    </location>
</feature>
<reference evidence="4 6" key="2">
    <citation type="journal article" date="2013" name="Nature">
        <title>Insights into bilaterian evolution from three spiralian genomes.</title>
        <authorList>
            <person name="Simakov O."/>
            <person name="Marletaz F."/>
            <person name="Cho S.J."/>
            <person name="Edsinger-Gonzales E."/>
            <person name="Havlak P."/>
            <person name="Hellsten U."/>
            <person name="Kuo D.H."/>
            <person name="Larsson T."/>
            <person name="Lv J."/>
            <person name="Arendt D."/>
            <person name="Savage R."/>
            <person name="Osoegawa K."/>
            <person name="de Jong P."/>
            <person name="Grimwood J."/>
            <person name="Chapman J.A."/>
            <person name="Shapiro H."/>
            <person name="Aerts A."/>
            <person name="Otillar R.P."/>
            <person name="Terry A.Y."/>
            <person name="Boore J.L."/>
            <person name="Grigoriev I.V."/>
            <person name="Lindberg D.R."/>
            <person name="Seaver E.C."/>
            <person name="Weisblat D.A."/>
            <person name="Putnam N.H."/>
            <person name="Rokhsar D.S."/>
        </authorList>
    </citation>
    <scope>NUCLEOTIDE SEQUENCE</scope>
    <source>
        <strain evidence="4 6">I ESC-2004</strain>
    </source>
</reference>
<reference evidence="5" key="3">
    <citation type="submission" date="2015-06" db="UniProtKB">
        <authorList>
            <consortium name="EnsemblMetazoa"/>
        </authorList>
    </citation>
    <scope>IDENTIFICATION</scope>
</reference>
<keyword evidence="2" id="KW-0732">Signal</keyword>
<evidence type="ECO:0000313" key="6">
    <source>
        <dbReference type="Proteomes" id="UP000014760"/>
    </source>
</evidence>
<evidence type="ECO:0000256" key="1">
    <source>
        <dbReference type="SAM" id="Phobius"/>
    </source>
</evidence>
<dbReference type="SUPFAM" id="SSF56436">
    <property type="entry name" value="C-type lectin-like"/>
    <property type="match status" value="1"/>
</dbReference>
<evidence type="ECO:0000313" key="4">
    <source>
        <dbReference type="EMBL" id="ELU04190.1"/>
    </source>
</evidence>
<dbReference type="PANTHER" id="PTHR22803">
    <property type="entry name" value="MANNOSE, PHOSPHOLIPASE, LECTIN RECEPTOR RELATED"/>
    <property type="match status" value="1"/>
</dbReference>
<dbReference type="CDD" id="cd00037">
    <property type="entry name" value="CLECT"/>
    <property type="match status" value="1"/>
</dbReference>
<accession>R7UCS9</accession>
<dbReference type="Proteomes" id="UP000014760">
    <property type="component" value="Unassembled WGS sequence"/>
</dbReference>
<feature type="transmembrane region" description="Helical" evidence="1">
    <location>
        <begin position="155"/>
        <end position="180"/>
    </location>
</feature>
<dbReference type="PROSITE" id="PS50041">
    <property type="entry name" value="C_TYPE_LECTIN_2"/>
    <property type="match status" value="1"/>
</dbReference>